<proteinExistence type="predicted"/>
<dbReference type="AlphaFoldDB" id="A0A450UI83"/>
<name>A0A450UI83_9GAMM</name>
<reference evidence="1" key="1">
    <citation type="submission" date="2019-02" db="EMBL/GenBank/DDBJ databases">
        <authorList>
            <person name="Gruber-Vodicka R. H."/>
            <person name="Seah K. B. B."/>
        </authorList>
    </citation>
    <scope>NUCLEOTIDE SEQUENCE</scope>
    <source>
        <strain evidence="1">BECK_M7</strain>
    </source>
</reference>
<sequence>MARLFSITNPLARLRFGQTKHNPASIKQNWHFREIRRICEDERKIDKPVKLHWSSSPTSLEIDTRVHCCVHEITDQVHDEPKQGKKIQGAEDHGIISLECRLETQ</sequence>
<dbReference type="EMBL" id="CAADFF010000032">
    <property type="protein sequence ID" value="VFJ92224.1"/>
    <property type="molecule type" value="Genomic_DNA"/>
</dbReference>
<organism evidence="1">
    <name type="scientific">Candidatus Kentrum sp. LFY</name>
    <dbReference type="NCBI Taxonomy" id="2126342"/>
    <lineage>
        <taxon>Bacteria</taxon>
        <taxon>Pseudomonadati</taxon>
        <taxon>Pseudomonadota</taxon>
        <taxon>Gammaproteobacteria</taxon>
        <taxon>Candidatus Kentrum</taxon>
    </lineage>
</organism>
<evidence type="ECO:0000313" key="1">
    <source>
        <dbReference type="EMBL" id="VFJ92224.1"/>
    </source>
</evidence>
<protein>
    <submittedName>
        <fullName evidence="1">Uncharacterized protein</fullName>
    </submittedName>
</protein>
<gene>
    <name evidence="1" type="ORF">BECKLFY1418B_GA0070995_103217</name>
</gene>
<accession>A0A450UI83</accession>